<keyword evidence="2" id="KW-1185">Reference proteome</keyword>
<reference evidence="1 2" key="1">
    <citation type="submission" date="2020-02" db="EMBL/GenBank/DDBJ databases">
        <title>complete genome sequence of Rhodobacteraceae bacterium.</title>
        <authorList>
            <person name="Park J."/>
            <person name="Kim Y.-S."/>
            <person name="Kim K.-H."/>
        </authorList>
    </citation>
    <scope>NUCLEOTIDE SEQUENCE [LARGE SCALE GENOMIC DNA]</scope>
    <source>
        <strain evidence="1 2">RR4-56</strain>
    </source>
</reference>
<name>A0A7L5BSP0_9RHOB</name>
<dbReference type="Proteomes" id="UP000503336">
    <property type="component" value="Chromosome"/>
</dbReference>
<accession>A0A7L5BSP0</accession>
<gene>
    <name evidence="1" type="ORF">G5B40_01395</name>
</gene>
<dbReference type="RefSeq" id="WP_165094117.1">
    <property type="nucleotide sequence ID" value="NZ_CP049056.1"/>
</dbReference>
<proteinExistence type="predicted"/>
<evidence type="ECO:0000313" key="2">
    <source>
        <dbReference type="Proteomes" id="UP000503336"/>
    </source>
</evidence>
<dbReference type="KEGG" id="hdh:G5B40_01395"/>
<protein>
    <submittedName>
        <fullName evidence="1">Uncharacterized protein</fullName>
    </submittedName>
</protein>
<organism evidence="1 2">
    <name type="scientific">Pikeienuella piscinae</name>
    <dbReference type="NCBI Taxonomy" id="2748098"/>
    <lineage>
        <taxon>Bacteria</taxon>
        <taxon>Pseudomonadati</taxon>
        <taxon>Pseudomonadota</taxon>
        <taxon>Alphaproteobacteria</taxon>
        <taxon>Rhodobacterales</taxon>
        <taxon>Paracoccaceae</taxon>
        <taxon>Pikeienuella</taxon>
    </lineage>
</organism>
<dbReference type="EMBL" id="CP049056">
    <property type="protein sequence ID" value="QIE54215.1"/>
    <property type="molecule type" value="Genomic_DNA"/>
</dbReference>
<evidence type="ECO:0000313" key="1">
    <source>
        <dbReference type="EMBL" id="QIE54215.1"/>
    </source>
</evidence>
<dbReference type="AlphaFoldDB" id="A0A7L5BSP0"/>
<sequence length="57" mass="6574">MILTMRLQSNSGQFAQFFLDRHELEIARIVGVTPESGLQRMPVVSGRRTDQSLRRRS</sequence>